<dbReference type="CDD" id="cd06262">
    <property type="entry name" value="metallo-hydrolase-like_MBL-fold"/>
    <property type="match status" value="1"/>
</dbReference>
<evidence type="ECO:0000256" key="3">
    <source>
        <dbReference type="ARBA" id="ARBA00022801"/>
    </source>
</evidence>
<dbReference type="PANTHER" id="PTHR46233:SF3">
    <property type="entry name" value="HYDROXYACYLGLUTATHIONE HYDROLASE GLOC"/>
    <property type="match status" value="1"/>
</dbReference>
<dbReference type="InterPro" id="IPR001279">
    <property type="entry name" value="Metallo-B-lactamas"/>
</dbReference>
<evidence type="ECO:0000256" key="2">
    <source>
        <dbReference type="ARBA" id="ARBA00022723"/>
    </source>
</evidence>
<evidence type="ECO:0000256" key="4">
    <source>
        <dbReference type="ARBA" id="ARBA00022833"/>
    </source>
</evidence>
<name>U2N007_TRESO</name>
<dbReference type="InterPro" id="IPR051453">
    <property type="entry name" value="MBL_Glyoxalase_II"/>
</dbReference>
<dbReference type="OrthoDB" id="358818at2"/>
<dbReference type="EMBL" id="AVQI01000013">
    <property type="protein sequence ID" value="ERK04784.1"/>
    <property type="molecule type" value="Genomic_DNA"/>
</dbReference>
<dbReference type="SUPFAM" id="SSF56281">
    <property type="entry name" value="Metallo-hydrolase/oxidoreductase"/>
    <property type="match status" value="1"/>
</dbReference>
<sequence length="184" mass="20318">MKIYFHLNIGGFSNCYIIENELTKEAIIIDPGKITDDIIKRIEDESYKLAGVFITHNHGSHVHGLKTLRKIYKPAVYAADWEVAGNDTHVITGDGKIRIAGLTVRYMALPGHTADSMIYKIGNILFTGDSLSAGKIGSTNSSYSDFVLRRNIEQKILSENDTTVIMPGHGPPTCVGAERRSLNR</sequence>
<evidence type="ECO:0000313" key="6">
    <source>
        <dbReference type="EMBL" id="ERF59933.1"/>
    </source>
</evidence>
<comment type="caution">
    <text evidence="6">The sequence shown here is derived from an EMBL/GenBank/DDBJ whole genome shotgun (WGS) entry which is preliminary data.</text>
</comment>
<organism evidence="6 8">
    <name type="scientific">Treponema socranskii subsp. socranskii VPI DR56BR1116 = ATCC 35536</name>
    <dbReference type="NCBI Taxonomy" id="1125725"/>
    <lineage>
        <taxon>Bacteria</taxon>
        <taxon>Pseudomonadati</taxon>
        <taxon>Spirochaetota</taxon>
        <taxon>Spirochaetia</taxon>
        <taxon>Spirochaetales</taxon>
        <taxon>Treponemataceae</taxon>
        <taxon>Treponema</taxon>
    </lineage>
</organism>
<dbReference type="Proteomes" id="UP000016412">
    <property type="component" value="Unassembled WGS sequence"/>
</dbReference>
<keyword evidence="4" id="KW-0862">Zinc</keyword>
<evidence type="ECO:0000313" key="8">
    <source>
        <dbReference type="Proteomes" id="UP000016412"/>
    </source>
</evidence>
<dbReference type="STRING" id="1125725.HMPREF1325_0609"/>
<dbReference type="AlphaFoldDB" id="U2N007"/>
<dbReference type="eggNOG" id="COG0491">
    <property type="taxonomic scope" value="Bacteria"/>
</dbReference>
<keyword evidence="3" id="KW-0378">Hydrolase</keyword>
<comment type="cofactor">
    <cofactor evidence="1">
        <name>Zn(2+)</name>
        <dbReference type="ChEBI" id="CHEBI:29105"/>
    </cofactor>
</comment>
<keyword evidence="9" id="KW-1185">Reference proteome</keyword>
<dbReference type="GO" id="GO:0016787">
    <property type="term" value="F:hydrolase activity"/>
    <property type="evidence" value="ECO:0007669"/>
    <property type="project" value="UniProtKB-KW"/>
</dbReference>
<dbReference type="Pfam" id="PF00753">
    <property type="entry name" value="Lactamase_B"/>
    <property type="match status" value="1"/>
</dbReference>
<proteinExistence type="predicted"/>
<evidence type="ECO:0000256" key="1">
    <source>
        <dbReference type="ARBA" id="ARBA00001947"/>
    </source>
</evidence>
<dbReference type="InterPro" id="IPR036866">
    <property type="entry name" value="RibonucZ/Hydroxyglut_hydro"/>
</dbReference>
<accession>U2N007</accession>
<feature type="domain" description="Metallo-beta-lactamase" evidence="5">
    <location>
        <begin position="12"/>
        <end position="169"/>
    </location>
</feature>
<dbReference type="GO" id="GO:0046872">
    <property type="term" value="F:metal ion binding"/>
    <property type="evidence" value="ECO:0007669"/>
    <property type="project" value="UniProtKB-KW"/>
</dbReference>
<dbReference type="SMART" id="SM00849">
    <property type="entry name" value="Lactamase_B"/>
    <property type="match status" value="1"/>
</dbReference>
<dbReference type="Gene3D" id="3.60.15.10">
    <property type="entry name" value="Ribonuclease Z/Hydroxyacylglutathione hydrolase-like"/>
    <property type="match status" value="1"/>
</dbReference>
<gene>
    <name evidence="7" type="ORF">HMPREF0860_2467</name>
    <name evidence="6" type="ORF">HMPREF1325_0609</name>
</gene>
<dbReference type="PATRIC" id="fig|1125725.3.peg.2100"/>
<evidence type="ECO:0000313" key="7">
    <source>
        <dbReference type="EMBL" id="ERK04784.1"/>
    </source>
</evidence>
<evidence type="ECO:0000313" key="9">
    <source>
        <dbReference type="Proteomes" id="UP000016646"/>
    </source>
</evidence>
<dbReference type="Proteomes" id="UP000016646">
    <property type="component" value="Unassembled WGS sequence"/>
</dbReference>
<dbReference type="EMBL" id="AUZJ01000054">
    <property type="protein sequence ID" value="ERF59933.1"/>
    <property type="molecule type" value="Genomic_DNA"/>
</dbReference>
<reference evidence="8 9" key="1">
    <citation type="submission" date="2013-08" db="EMBL/GenBank/DDBJ databases">
        <authorList>
            <person name="Durkin A.S."/>
            <person name="Haft D.R."/>
            <person name="McCorrison J."/>
            <person name="Torralba M."/>
            <person name="Gillis M."/>
            <person name="Haft D.H."/>
            <person name="Methe B."/>
            <person name="Sutton G."/>
            <person name="Nelson K.E."/>
        </authorList>
    </citation>
    <scope>NUCLEOTIDE SEQUENCE [LARGE SCALE GENOMIC DNA]</scope>
    <source>
        <strain evidence="7 9">ATCC 35536</strain>
        <strain evidence="6 8">VPI DR56BR1116</strain>
    </source>
</reference>
<dbReference type="PANTHER" id="PTHR46233">
    <property type="entry name" value="HYDROXYACYLGLUTATHIONE HYDROLASE GLOC"/>
    <property type="match status" value="1"/>
</dbReference>
<evidence type="ECO:0000259" key="5">
    <source>
        <dbReference type="SMART" id="SM00849"/>
    </source>
</evidence>
<dbReference type="RefSeq" id="WP_021331128.1">
    <property type="nucleotide sequence ID" value="NZ_AUZJ01000054.1"/>
</dbReference>
<protein>
    <submittedName>
        <fullName evidence="6">Metallo-beta-lactamase domain protein</fullName>
    </submittedName>
</protein>
<keyword evidence="2" id="KW-0479">Metal-binding</keyword>